<gene>
    <name evidence="3" type="ORF">SAMN05428971_3062</name>
</gene>
<dbReference type="PANTHER" id="PTHR43777">
    <property type="entry name" value="MOLYBDENUM COFACTOR CYTIDYLYLTRANSFERASE"/>
    <property type="match status" value="1"/>
</dbReference>
<dbReference type="InterPro" id="IPR025877">
    <property type="entry name" value="MobA-like_NTP_Trfase"/>
</dbReference>
<keyword evidence="3" id="KW-0548">Nucleotidyltransferase</keyword>
<dbReference type="Pfam" id="PF12804">
    <property type="entry name" value="NTP_transf_3"/>
    <property type="match status" value="1"/>
</dbReference>
<evidence type="ECO:0000313" key="4">
    <source>
        <dbReference type="Proteomes" id="UP000198968"/>
    </source>
</evidence>
<evidence type="ECO:0000259" key="2">
    <source>
        <dbReference type="Pfam" id="PF12804"/>
    </source>
</evidence>
<proteinExistence type="predicted"/>
<dbReference type="OrthoDB" id="5298023at2"/>
<dbReference type="CDD" id="cd04182">
    <property type="entry name" value="GT_2_like_f"/>
    <property type="match status" value="1"/>
</dbReference>
<sequence length="188" mass="20182">MKIALVVLAAGLSRRFRQQAGEHKLLADLEGKPVLQHTLEQAAASGLDLFVVTRPEASAIHKLCTQANLVLCDSGGLGESIAAGVHASRDYDGWLIALGDMPFVTPESYRAVSAALADAPIVRPWIDGRPGHPVGFQRQYYPMLNALQGDAGPQAAVKSLAIRLPLYDRGCLCDIDLPADLQLIKEFS</sequence>
<evidence type="ECO:0000256" key="1">
    <source>
        <dbReference type="ARBA" id="ARBA00022842"/>
    </source>
</evidence>
<organism evidence="3 4">
    <name type="scientific">Candidatus Pantoea varia</name>
    <dbReference type="NCBI Taxonomy" id="1881036"/>
    <lineage>
        <taxon>Bacteria</taxon>
        <taxon>Pseudomonadati</taxon>
        <taxon>Pseudomonadota</taxon>
        <taxon>Gammaproteobacteria</taxon>
        <taxon>Enterobacterales</taxon>
        <taxon>Erwiniaceae</taxon>
        <taxon>Pantoea</taxon>
    </lineage>
</organism>
<dbReference type="Gene3D" id="3.90.550.10">
    <property type="entry name" value="Spore Coat Polysaccharide Biosynthesis Protein SpsA, Chain A"/>
    <property type="match status" value="1"/>
</dbReference>
<accession>A0A1I5EQH2</accession>
<dbReference type="GO" id="GO:0016779">
    <property type="term" value="F:nucleotidyltransferase activity"/>
    <property type="evidence" value="ECO:0007669"/>
    <property type="project" value="UniProtKB-KW"/>
</dbReference>
<reference evidence="4" key="1">
    <citation type="submission" date="2016-10" db="EMBL/GenBank/DDBJ databases">
        <authorList>
            <person name="Varghese N."/>
            <person name="Submissions S."/>
        </authorList>
    </citation>
    <scope>NUCLEOTIDE SEQUENCE [LARGE SCALE GENOMIC DNA]</scope>
    <source>
        <strain evidence="4">OV426</strain>
    </source>
</reference>
<protein>
    <submittedName>
        <fullName evidence="3">Molybdenum cofactor cytidylyltransferase</fullName>
    </submittedName>
</protein>
<keyword evidence="3" id="KW-0808">Transferase</keyword>
<dbReference type="SUPFAM" id="SSF53448">
    <property type="entry name" value="Nucleotide-diphospho-sugar transferases"/>
    <property type="match status" value="1"/>
</dbReference>
<name>A0A1I5EQH2_9GAMM</name>
<evidence type="ECO:0000313" key="3">
    <source>
        <dbReference type="EMBL" id="SFO13765.1"/>
    </source>
</evidence>
<dbReference type="EMBL" id="FOVG01000003">
    <property type="protein sequence ID" value="SFO13765.1"/>
    <property type="molecule type" value="Genomic_DNA"/>
</dbReference>
<dbReference type="AlphaFoldDB" id="A0A1I5EQH2"/>
<feature type="domain" description="MobA-like NTP transferase" evidence="2">
    <location>
        <begin position="6"/>
        <end position="159"/>
    </location>
</feature>
<dbReference type="RefSeq" id="WP_090965070.1">
    <property type="nucleotide sequence ID" value="NZ_FOVG01000003.1"/>
</dbReference>
<dbReference type="InterPro" id="IPR029044">
    <property type="entry name" value="Nucleotide-diphossugar_trans"/>
</dbReference>
<keyword evidence="1" id="KW-0460">Magnesium</keyword>
<keyword evidence="4" id="KW-1185">Reference proteome</keyword>
<dbReference type="Proteomes" id="UP000198968">
    <property type="component" value="Unassembled WGS sequence"/>
</dbReference>
<dbReference type="PANTHER" id="PTHR43777:SF1">
    <property type="entry name" value="MOLYBDENUM COFACTOR CYTIDYLYLTRANSFERASE"/>
    <property type="match status" value="1"/>
</dbReference>